<keyword evidence="1" id="KW-0723">Serine/threonine-protein kinase</keyword>
<keyword evidence="4" id="KW-0418">Kinase</keyword>
<keyword evidence="5 6" id="KW-0067">ATP-binding</keyword>
<sequence>MSCNNESLLDVQNISTNTSSSQRHSARNSTHTSKFFFPFRLKDITQEILDAENEPLKEITLNESEESNECFPETQKEIPQIIIDTKFGDLGVKMLETPKKPNVSVAHAKEGVTFFSSTPFPLNCKQMSTPSLGPIGKVNNNLKVPASAHIISQVTPLCIGNEVKVNNRLKHLNKQPHDYKENNPKTQSNDLEQICVNNVNYLILNQLGRGGTSVVYHCYNIVTKEERAIKKVNLESDTQRIGYLNEVNVLGQLQNSDWIIHMYDYQYIESNNTLLLVLEKGEPDLSKILRHSINSKTHLPLYRIICYWLEMLYAVREIHSNGWLLAPFTTLFSCDKFQV</sequence>
<dbReference type="GO" id="GO:0000776">
    <property type="term" value="C:kinetochore"/>
    <property type="evidence" value="ECO:0007669"/>
    <property type="project" value="TreeGrafter"/>
</dbReference>
<dbReference type="PROSITE" id="PS00107">
    <property type="entry name" value="PROTEIN_KINASE_ATP"/>
    <property type="match status" value="1"/>
</dbReference>
<reference evidence="8" key="1">
    <citation type="journal article" date="2016" name="Sci. Rep.">
        <title>Molecular characterization of firefly nuptial gifts: a multi-omics approach sheds light on postcopulatory sexual selection.</title>
        <authorList>
            <person name="Al-Wathiqui N."/>
            <person name="Fallon T.R."/>
            <person name="South A."/>
            <person name="Weng J.K."/>
            <person name="Lewis S.M."/>
        </authorList>
    </citation>
    <scope>NUCLEOTIDE SEQUENCE</scope>
</reference>
<proteinExistence type="predicted"/>
<evidence type="ECO:0000313" key="8">
    <source>
        <dbReference type="EMBL" id="JAV56409.1"/>
    </source>
</evidence>
<dbReference type="FunFam" id="3.30.200.20:FF:000131">
    <property type="entry name" value="Dual specificity protein kinase TTK"/>
    <property type="match status" value="1"/>
</dbReference>
<dbReference type="PROSITE" id="PS50011">
    <property type="entry name" value="PROTEIN_KINASE_DOM"/>
    <property type="match status" value="1"/>
</dbReference>
<organism evidence="8">
    <name type="scientific">Photinus pyralis</name>
    <name type="common">Common eastern firefly</name>
    <name type="synonym">Lampyris pyralis</name>
    <dbReference type="NCBI Taxonomy" id="7054"/>
    <lineage>
        <taxon>Eukaryota</taxon>
        <taxon>Metazoa</taxon>
        <taxon>Ecdysozoa</taxon>
        <taxon>Arthropoda</taxon>
        <taxon>Hexapoda</taxon>
        <taxon>Insecta</taxon>
        <taxon>Pterygota</taxon>
        <taxon>Neoptera</taxon>
        <taxon>Endopterygota</taxon>
        <taxon>Coleoptera</taxon>
        <taxon>Polyphaga</taxon>
        <taxon>Elateriformia</taxon>
        <taxon>Elateroidea</taxon>
        <taxon>Lampyridae</taxon>
        <taxon>Lampyrinae</taxon>
        <taxon>Photinus</taxon>
    </lineage>
</organism>
<evidence type="ECO:0000256" key="6">
    <source>
        <dbReference type="PROSITE-ProRule" id="PRU10141"/>
    </source>
</evidence>
<evidence type="ECO:0000256" key="4">
    <source>
        <dbReference type="ARBA" id="ARBA00022777"/>
    </source>
</evidence>
<feature type="domain" description="Protein kinase" evidence="7">
    <location>
        <begin position="201"/>
        <end position="339"/>
    </location>
</feature>
<dbReference type="GO" id="GO:0005634">
    <property type="term" value="C:nucleus"/>
    <property type="evidence" value="ECO:0007669"/>
    <property type="project" value="TreeGrafter"/>
</dbReference>
<dbReference type="SMART" id="SM00220">
    <property type="entry name" value="S_TKc"/>
    <property type="match status" value="1"/>
</dbReference>
<dbReference type="PANTHER" id="PTHR22974">
    <property type="entry name" value="MIXED LINEAGE PROTEIN KINASE"/>
    <property type="match status" value="1"/>
</dbReference>
<dbReference type="SUPFAM" id="SSF56112">
    <property type="entry name" value="Protein kinase-like (PK-like)"/>
    <property type="match status" value="1"/>
</dbReference>
<dbReference type="GO" id="GO:0033316">
    <property type="term" value="P:meiotic spindle assembly checkpoint signaling"/>
    <property type="evidence" value="ECO:0007669"/>
    <property type="project" value="TreeGrafter"/>
</dbReference>
<dbReference type="Pfam" id="PF00069">
    <property type="entry name" value="Pkinase"/>
    <property type="match status" value="1"/>
</dbReference>
<dbReference type="InterPro" id="IPR000719">
    <property type="entry name" value="Prot_kinase_dom"/>
</dbReference>
<evidence type="ECO:0000256" key="1">
    <source>
        <dbReference type="ARBA" id="ARBA00022527"/>
    </source>
</evidence>
<feature type="binding site" evidence="6">
    <location>
        <position position="231"/>
    </location>
    <ligand>
        <name>ATP</name>
        <dbReference type="ChEBI" id="CHEBI:30616"/>
    </ligand>
</feature>
<dbReference type="GO" id="GO:0007094">
    <property type="term" value="P:mitotic spindle assembly checkpoint signaling"/>
    <property type="evidence" value="ECO:0007669"/>
    <property type="project" value="TreeGrafter"/>
</dbReference>
<evidence type="ECO:0000256" key="5">
    <source>
        <dbReference type="ARBA" id="ARBA00022840"/>
    </source>
</evidence>
<evidence type="ECO:0000256" key="3">
    <source>
        <dbReference type="ARBA" id="ARBA00022741"/>
    </source>
</evidence>
<keyword evidence="2" id="KW-0808">Transferase</keyword>
<dbReference type="GO" id="GO:0004712">
    <property type="term" value="F:protein serine/threonine/tyrosine kinase activity"/>
    <property type="evidence" value="ECO:0007669"/>
    <property type="project" value="TreeGrafter"/>
</dbReference>
<evidence type="ECO:0000256" key="2">
    <source>
        <dbReference type="ARBA" id="ARBA00022679"/>
    </source>
</evidence>
<dbReference type="PANTHER" id="PTHR22974:SF21">
    <property type="entry name" value="DUAL SPECIFICITY PROTEIN KINASE TTK"/>
    <property type="match status" value="1"/>
</dbReference>
<dbReference type="EMBL" id="GEZM01092965">
    <property type="protein sequence ID" value="JAV56409.1"/>
    <property type="molecule type" value="Transcribed_RNA"/>
</dbReference>
<dbReference type="GO" id="GO:0004674">
    <property type="term" value="F:protein serine/threonine kinase activity"/>
    <property type="evidence" value="ECO:0007669"/>
    <property type="project" value="UniProtKB-KW"/>
</dbReference>
<dbReference type="GO" id="GO:0005524">
    <property type="term" value="F:ATP binding"/>
    <property type="evidence" value="ECO:0007669"/>
    <property type="project" value="UniProtKB-UniRule"/>
</dbReference>
<dbReference type="GO" id="GO:0034501">
    <property type="term" value="P:protein localization to kinetochore"/>
    <property type="evidence" value="ECO:0007669"/>
    <property type="project" value="TreeGrafter"/>
</dbReference>
<dbReference type="Gene3D" id="3.30.200.20">
    <property type="entry name" value="Phosphorylase Kinase, domain 1"/>
    <property type="match status" value="1"/>
</dbReference>
<evidence type="ECO:0000259" key="7">
    <source>
        <dbReference type="PROSITE" id="PS50011"/>
    </source>
</evidence>
<dbReference type="InterPro" id="IPR017441">
    <property type="entry name" value="Protein_kinase_ATP_BS"/>
</dbReference>
<dbReference type="GO" id="GO:0007059">
    <property type="term" value="P:chromosome segregation"/>
    <property type="evidence" value="ECO:0007669"/>
    <property type="project" value="TreeGrafter"/>
</dbReference>
<protein>
    <recommendedName>
        <fullName evidence="7">Protein kinase domain-containing protein</fullName>
    </recommendedName>
</protein>
<keyword evidence="3 6" id="KW-0547">Nucleotide-binding</keyword>
<dbReference type="InterPro" id="IPR011009">
    <property type="entry name" value="Kinase-like_dom_sf"/>
</dbReference>
<name>A0A1Y1K4J7_PHOPY</name>
<dbReference type="AlphaFoldDB" id="A0A1Y1K4J7"/>
<accession>A0A1Y1K4J7</accession>